<keyword evidence="2" id="KW-0695">RNA-directed DNA polymerase</keyword>
<dbReference type="CDD" id="cd01650">
    <property type="entry name" value="RT_nLTR_like"/>
    <property type="match status" value="1"/>
</dbReference>
<dbReference type="PANTHER" id="PTHR36688">
    <property type="entry name" value="ENDO/EXONUCLEASE/PHOSPHATASE DOMAIN-CONTAINING PROTEIN"/>
    <property type="match status" value="1"/>
</dbReference>
<dbReference type="InterPro" id="IPR000477">
    <property type="entry name" value="RT_dom"/>
</dbReference>
<sequence length="649" mass="74419">MCRSYLAQRINWKVLPDIYSSDHLPILTKFMTRIGDTNTNKNHRWNLKAPNWTLFSDIIEEEITKIQHNDHPNIEHPVKMLTDIITSAAEISIGSFINHNKKPKVPWWNDEIKRAISNKKNALNTYKKKFTTSINIKTNASKIWNKIHSLKGLNRNQEIHISDAQGTTSSPEDVADKIGIYFQANFSNEIYKKEFIDGIKTSSENSPIISTINPKNSDQIDLNSSITFNEMETALNKCQRKSPGPDSIPYCFIINLGKIAKKLLLDIYNNIWHSGVISKEWKKGIIIPILKPGKNKHTTEGYRPITLLNTMTKIMEKIINLRLIWFLEKNEILSKEQSGFRHSRSTMDNLITIKTEIENAFKHKQILGMISLDITKAYDSVWRHRILSLLSKILTNGNMFKYITNFLKERQFQVKVSHTLSKTFNQENGIPQGSSLAVTLFLLAINEIVETIKVPVKANLFADDFNIYCRSNNLKTVQELLQIRANSLTDWSKKTGFSFSNLKSQNNQDIPHHNKIKTLGITFDSKLNWVPHLKNIRDSISQKLNIIKIISHTSWGGDSSSLLMIYKTLIRSKTDYGSILIKNAKTNHLNMIQTKLNTAIRLSIGGFKSSPIESIRNIANEIPSNLRREKLLLLYCARTKRNINNPANK</sequence>
<evidence type="ECO:0000313" key="3">
    <source>
        <dbReference type="Proteomes" id="UP000478052"/>
    </source>
</evidence>
<dbReference type="PANTHER" id="PTHR36688:SF2">
    <property type="entry name" value="ENDONUCLEASE_EXONUCLEASE_PHOSPHATASE DOMAIN-CONTAINING PROTEIN"/>
    <property type="match status" value="1"/>
</dbReference>
<dbReference type="InterPro" id="IPR043502">
    <property type="entry name" value="DNA/RNA_pol_sf"/>
</dbReference>
<proteinExistence type="predicted"/>
<keyword evidence="3" id="KW-1185">Reference proteome</keyword>
<dbReference type="AlphaFoldDB" id="A0A6G0VRF8"/>
<dbReference type="GO" id="GO:0003964">
    <property type="term" value="F:RNA-directed DNA polymerase activity"/>
    <property type="evidence" value="ECO:0007669"/>
    <property type="project" value="UniProtKB-KW"/>
</dbReference>
<reference evidence="2 3" key="1">
    <citation type="submission" date="2019-08" db="EMBL/GenBank/DDBJ databases">
        <title>Whole genome of Aphis craccivora.</title>
        <authorList>
            <person name="Voronova N.V."/>
            <person name="Shulinski R.S."/>
            <person name="Bandarenka Y.V."/>
            <person name="Zhorov D.G."/>
            <person name="Warner D."/>
        </authorList>
    </citation>
    <scope>NUCLEOTIDE SEQUENCE [LARGE SCALE GENOMIC DNA]</scope>
    <source>
        <strain evidence="2">180601</strain>
        <tissue evidence="2">Whole Body</tissue>
    </source>
</reference>
<keyword evidence="2" id="KW-0548">Nucleotidyltransferase</keyword>
<feature type="domain" description="Reverse transcriptase" evidence="1">
    <location>
        <begin position="270"/>
        <end position="523"/>
    </location>
</feature>
<evidence type="ECO:0000313" key="2">
    <source>
        <dbReference type="EMBL" id="KAF0703491.1"/>
    </source>
</evidence>
<dbReference type="Pfam" id="PF00078">
    <property type="entry name" value="RVT_1"/>
    <property type="match status" value="1"/>
</dbReference>
<dbReference type="PROSITE" id="PS50878">
    <property type="entry name" value="RT_POL"/>
    <property type="match status" value="1"/>
</dbReference>
<keyword evidence="2" id="KW-0808">Transferase</keyword>
<dbReference type="SUPFAM" id="SSF56672">
    <property type="entry name" value="DNA/RNA polymerases"/>
    <property type="match status" value="1"/>
</dbReference>
<dbReference type="EMBL" id="VUJU01013872">
    <property type="protein sequence ID" value="KAF0703491.1"/>
    <property type="molecule type" value="Genomic_DNA"/>
</dbReference>
<name>A0A6G0VRF8_APHCR</name>
<evidence type="ECO:0000259" key="1">
    <source>
        <dbReference type="PROSITE" id="PS50878"/>
    </source>
</evidence>
<dbReference type="OrthoDB" id="6629619at2759"/>
<gene>
    <name evidence="2" type="ORF">FWK35_00035935</name>
</gene>
<accession>A0A6G0VRF8</accession>
<dbReference type="Proteomes" id="UP000478052">
    <property type="component" value="Unassembled WGS sequence"/>
</dbReference>
<dbReference type="InterPro" id="IPR052560">
    <property type="entry name" value="RdDP_mobile_element"/>
</dbReference>
<comment type="caution">
    <text evidence="2">The sequence shown here is derived from an EMBL/GenBank/DDBJ whole genome shotgun (WGS) entry which is preliminary data.</text>
</comment>
<feature type="non-terminal residue" evidence="2">
    <location>
        <position position="649"/>
    </location>
</feature>
<protein>
    <submittedName>
        <fullName evidence="2">Putative RNA-directed DNA polymerase</fullName>
    </submittedName>
</protein>
<organism evidence="2 3">
    <name type="scientific">Aphis craccivora</name>
    <name type="common">Cowpea aphid</name>
    <dbReference type="NCBI Taxonomy" id="307492"/>
    <lineage>
        <taxon>Eukaryota</taxon>
        <taxon>Metazoa</taxon>
        <taxon>Ecdysozoa</taxon>
        <taxon>Arthropoda</taxon>
        <taxon>Hexapoda</taxon>
        <taxon>Insecta</taxon>
        <taxon>Pterygota</taxon>
        <taxon>Neoptera</taxon>
        <taxon>Paraneoptera</taxon>
        <taxon>Hemiptera</taxon>
        <taxon>Sternorrhyncha</taxon>
        <taxon>Aphidomorpha</taxon>
        <taxon>Aphidoidea</taxon>
        <taxon>Aphididae</taxon>
        <taxon>Aphidini</taxon>
        <taxon>Aphis</taxon>
        <taxon>Aphis</taxon>
    </lineage>
</organism>